<comment type="caution">
    <text evidence="2">The sequence shown here is derived from an EMBL/GenBank/DDBJ whole genome shotgun (WGS) entry which is preliminary data.</text>
</comment>
<reference evidence="2" key="1">
    <citation type="submission" date="2020-08" db="EMBL/GenBank/DDBJ databases">
        <title>Genome public.</title>
        <authorList>
            <person name="Liu C."/>
            <person name="Sun Q."/>
        </authorList>
    </citation>
    <scope>NUCLEOTIDE SEQUENCE</scope>
    <source>
        <strain evidence="2">BX1005</strain>
    </source>
</reference>
<dbReference type="EMBL" id="JACOPH010000001">
    <property type="protein sequence ID" value="MBC5713137.1"/>
    <property type="molecule type" value="Genomic_DNA"/>
</dbReference>
<dbReference type="Proteomes" id="UP000606720">
    <property type="component" value="Unassembled WGS sequence"/>
</dbReference>
<gene>
    <name evidence="2" type="ORF">H8S17_02730</name>
</gene>
<evidence type="ECO:0000256" key="1">
    <source>
        <dbReference type="SAM" id="Phobius"/>
    </source>
</evidence>
<keyword evidence="1" id="KW-0812">Transmembrane</keyword>
<sequence>MNQKMKKKIKHYLHEISASLPAGYPNKKRLLRTLQQNIYDFLEEYPDADWEDVIEHFGASCDIAQSYIEEFSDTELATSYKTHHRNIFVSTIICFIVFIFLILAIYSFYLWKQTHDFIIEETLTVYDGTEIWDEWESEWATEDEDAGVYYEVTK</sequence>
<protein>
    <recommendedName>
        <fullName evidence="4">DUF1700 domain-containing protein</fullName>
    </recommendedName>
</protein>
<accession>A0A923RS12</accession>
<proteinExistence type="predicted"/>
<evidence type="ECO:0008006" key="4">
    <source>
        <dbReference type="Google" id="ProtNLM"/>
    </source>
</evidence>
<keyword evidence="1" id="KW-0472">Membrane</keyword>
<keyword evidence="3" id="KW-1185">Reference proteome</keyword>
<evidence type="ECO:0000313" key="3">
    <source>
        <dbReference type="Proteomes" id="UP000606720"/>
    </source>
</evidence>
<evidence type="ECO:0000313" key="2">
    <source>
        <dbReference type="EMBL" id="MBC5713137.1"/>
    </source>
</evidence>
<keyword evidence="1" id="KW-1133">Transmembrane helix</keyword>
<feature type="transmembrane region" description="Helical" evidence="1">
    <location>
        <begin position="87"/>
        <end position="111"/>
    </location>
</feature>
<dbReference type="RefSeq" id="WP_186866119.1">
    <property type="nucleotide sequence ID" value="NZ_JACOPH010000001.1"/>
</dbReference>
<name>A0A923RS12_9FIRM</name>
<organism evidence="2 3">
    <name type="scientific">Roseburia zhanii</name>
    <dbReference type="NCBI Taxonomy" id="2763064"/>
    <lineage>
        <taxon>Bacteria</taxon>
        <taxon>Bacillati</taxon>
        <taxon>Bacillota</taxon>
        <taxon>Clostridia</taxon>
        <taxon>Lachnospirales</taxon>
        <taxon>Lachnospiraceae</taxon>
        <taxon>Roseburia</taxon>
    </lineage>
</organism>
<dbReference type="AlphaFoldDB" id="A0A923RS12"/>